<dbReference type="InterPro" id="IPR036291">
    <property type="entry name" value="NAD(P)-bd_dom_sf"/>
</dbReference>
<dbReference type="PANTHER" id="PTHR22604:SF105">
    <property type="entry name" value="TRANS-1,2-DIHYDROBENZENE-1,2-DIOL DEHYDROGENASE"/>
    <property type="match status" value="1"/>
</dbReference>
<reference evidence="5" key="1">
    <citation type="submission" date="2021-01" db="EMBL/GenBank/DDBJ databases">
        <title>Genomic Encyclopedia of Type Strains, Phase IV (KMG-IV): sequencing the most valuable type-strain genomes for metagenomic binning, comparative biology and taxonomic classification.</title>
        <authorList>
            <person name="Goeker M."/>
        </authorList>
    </citation>
    <scope>NUCLEOTIDE SEQUENCE</scope>
    <source>
        <strain evidence="5">DSM 23230</strain>
    </source>
</reference>
<proteinExistence type="inferred from homology"/>
<name>A0A938XR44_9FIRM</name>
<feature type="domain" description="GFO/IDH/MocA-like oxidoreductase" evidence="4">
    <location>
        <begin position="130"/>
        <end position="245"/>
    </location>
</feature>
<feature type="domain" description="Gfo/Idh/MocA-like oxidoreductase N-terminal" evidence="3">
    <location>
        <begin position="2"/>
        <end position="117"/>
    </location>
</feature>
<dbReference type="Proteomes" id="UP000774000">
    <property type="component" value="Unassembled WGS sequence"/>
</dbReference>
<keyword evidence="6" id="KW-1185">Reference proteome</keyword>
<gene>
    <name evidence="5" type="ORF">JOC47_000917</name>
</gene>
<evidence type="ECO:0000259" key="4">
    <source>
        <dbReference type="Pfam" id="PF22725"/>
    </source>
</evidence>
<dbReference type="Pfam" id="PF22725">
    <property type="entry name" value="GFO_IDH_MocA_C3"/>
    <property type="match status" value="1"/>
</dbReference>
<dbReference type="InterPro" id="IPR055170">
    <property type="entry name" value="GFO_IDH_MocA-like_dom"/>
</dbReference>
<evidence type="ECO:0000259" key="3">
    <source>
        <dbReference type="Pfam" id="PF01408"/>
    </source>
</evidence>
<dbReference type="Pfam" id="PF01408">
    <property type="entry name" value="GFO_IDH_MocA"/>
    <property type="match status" value="1"/>
</dbReference>
<evidence type="ECO:0000256" key="1">
    <source>
        <dbReference type="ARBA" id="ARBA00010928"/>
    </source>
</evidence>
<evidence type="ECO:0000313" key="5">
    <source>
        <dbReference type="EMBL" id="MBM7556081.1"/>
    </source>
</evidence>
<organism evidence="5 6">
    <name type="scientific">Halanaerobacter jeridensis</name>
    <dbReference type="NCBI Taxonomy" id="706427"/>
    <lineage>
        <taxon>Bacteria</taxon>
        <taxon>Bacillati</taxon>
        <taxon>Bacillota</taxon>
        <taxon>Clostridia</taxon>
        <taxon>Halanaerobiales</taxon>
        <taxon>Halobacteroidaceae</taxon>
        <taxon>Halanaerobacter</taxon>
    </lineage>
</organism>
<dbReference type="EMBL" id="JAFBDQ010000004">
    <property type="protein sequence ID" value="MBM7556081.1"/>
    <property type="molecule type" value="Genomic_DNA"/>
</dbReference>
<dbReference type="GO" id="GO:0000166">
    <property type="term" value="F:nucleotide binding"/>
    <property type="evidence" value="ECO:0007669"/>
    <property type="project" value="InterPro"/>
</dbReference>
<sequence>MIKWGIFGTGNIANAFASDFKAVNSGELAGVASRNRVRAKEFAAEYNIPNSYEGYKNLVKNKEIDIVYIATPHAFHYENIMLCLENDISVFCEKPLTVNYQQAQEAAELAAEKDLLLLEAMWTYYLPAIKKVKEWIANGQIGKVKMIEAEFGFRNEIDPDSRLFNLDLAGGALLDVGIYPIALANLIENSAVKNVLAEGRLGSTGVDEDNAALLKFESGTLAQLSSSLRTELEDEAVIYGTKGQINIPDFWRAEKAVLEADECEEVFEDKRDTTGYNYEAEAVSKLLLEGQEKRAEKMLELSLENMRILDEIRKQLDLEYPFE</sequence>
<dbReference type="PANTHER" id="PTHR22604">
    <property type="entry name" value="OXIDOREDUCTASES"/>
    <property type="match status" value="1"/>
</dbReference>
<comment type="similarity">
    <text evidence="1">Belongs to the Gfo/Idh/MocA family.</text>
</comment>
<protein>
    <submittedName>
        <fullName evidence="5">Dehydrogenase</fullName>
    </submittedName>
</protein>
<evidence type="ECO:0000256" key="2">
    <source>
        <dbReference type="ARBA" id="ARBA00023002"/>
    </source>
</evidence>
<dbReference type="SUPFAM" id="SSF51735">
    <property type="entry name" value="NAD(P)-binding Rossmann-fold domains"/>
    <property type="match status" value="1"/>
</dbReference>
<dbReference type="SUPFAM" id="SSF55347">
    <property type="entry name" value="Glyceraldehyde-3-phosphate dehydrogenase-like, C-terminal domain"/>
    <property type="match status" value="1"/>
</dbReference>
<dbReference type="InterPro" id="IPR050984">
    <property type="entry name" value="Gfo/Idh/MocA_domain"/>
</dbReference>
<evidence type="ECO:0000313" key="6">
    <source>
        <dbReference type="Proteomes" id="UP000774000"/>
    </source>
</evidence>
<comment type="caution">
    <text evidence="5">The sequence shown here is derived from an EMBL/GenBank/DDBJ whole genome shotgun (WGS) entry which is preliminary data.</text>
</comment>
<dbReference type="InterPro" id="IPR000683">
    <property type="entry name" value="Gfo/Idh/MocA-like_OxRdtase_N"/>
</dbReference>
<accession>A0A938XR44</accession>
<dbReference type="GO" id="GO:0016491">
    <property type="term" value="F:oxidoreductase activity"/>
    <property type="evidence" value="ECO:0007669"/>
    <property type="project" value="UniProtKB-KW"/>
</dbReference>
<dbReference type="RefSeq" id="WP_204700798.1">
    <property type="nucleotide sequence ID" value="NZ_JAFBDQ010000004.1"/>
</dbReference>
<keyword evidence="2" id="KW-0560">Oxidoreductase</keyword>
<dbReference type="Gene3D" id="3.40.50.720">
    <property type="entry name" value="NAD(P)-binding Rossmann-like Domain"/>
    <property type="match status" value="1"/>
</dbReference>
<dbReference type="AlphaFoldDB" id="A0A938XR44"/>
<dbReference type="Gene3D" id="3.30.360.10">
    <property type="entry name" value="Dihydrodipicolinate Reductase, domain 2"/>
    <property type="match status" value="1"/>
</dbReference>